<organism evidence="2">
    <name type="scientific">Chlorobium chlorochromatii (strain CaD3)</name>
    <dbReference type="NCBI Taxonomy" id="340177"/>
    <lineage>
        <taxon>Bacteria</taxon>
        <taxon>Pseudomonadati</taxon>
        <taxon>Chlorobiota</taxon>
        <taxon>Chlorobiia</taxon>
        <taxon>Chlorobiales</taxon>
        <taxon>Chlorobiaceae</taxon>
        <taxon>Chlorobium/Pelodictyon group</taxon>
        <taxon>Chlorobium</taxon>
    </lineage>
</organism>
<protein>
    <recommendedName>
        <fullName evidence="1">DUF4130 domain-containing protein</fullName>
    </recommendedName>
</protein>
<dbReference type="eggNOG" id="COG1573">
    <property type="taxonomic scope" value="Bacteria"/>
</dbReference>
<sequence>MNRYLYDGTADGLLSAISWILEEEQEPEQVVLAEREDTLFEEGIFLNTDVARSEALFSRFRKQLPDVAQTLYFFMLAESNGMATNLLHYMALALQYGDRVNGYLTHPAVKAIVHLSRKASRELHRMKGLLRFEQLCDGAYLAQMSPDHNILHPLSHHFRHRLKAEHWFIVDRKRHTAAHWHQGSLEFGTIEQFNVPALSEQEQKVQTMWRTFFATIAIQERKNPALQRSNMPMKYWKYLTEKQ</sequence>
<evidence type="ECO:0000313" key="2">
    <source>
        <dbReference type="EMBL" id="ABB28829.1"/>
    </source>
</evidence>
<gene>
    <name evidence="2" type="ordered locus">Cag_1574</name>
</gene>
<dbReference type="KEGG" id="cch:Cag_1574"/>
<dbReference type="HOGENOM" id="CLU_068835_1_0_10"/>
<dbReference type="NCBIfam" id="TIGR03915">
    <property type="entry name" value="SAM_7_link_chp"/>
    <property type="match status" value="1"/>
</dbReference>
<dbReference type="Pfam" id="PF13566">
    <property type="entry name" value="DUF4130"/>
    <property type="match status" value="1"/>
</dbReference>
<reference evidence="2" key="1">
    <citation type="submission" date="2005-08" db="EMBL/GenBank/DDBJ databases">
        <title>Complete sequence of Chlorobium chlorochromatii CaD3.</title>
        <authorList>
            <person name="Copeland A."/>
            <person name="Lucas S."/>
            <person name="Lapidus A."/>
            <person name="Barry K."/>
            <person name="Detter J.C."/>
            <person name="Glavina T."/>
            <person name="Hammon N."/>
            <person name="Israni S."/>
            <person name="Pitluck S."/>
            <person name="Bryant D."/>
            <person name="Schmutz J."/>
            <person name="Larimer F."/>
            <person name="Land M."/>
            <person name="Kyrpides N."/>
            <person name="Ivanova N."/>
            <person name="Richardson P."/>
        </authorList>
    </citation>
    <scope>NUCLEOTIDE SEQUENCE [LARGE SCALE GENOMIC DNA]</scope>
    <source>
        <strain evidence="2">CaD3</strain>
    </source>
</reference>
<evidence type="ECO:0000259" key="1">
    <source>
        <dbReference type="Pfam" id="PF13566"/>
    </source>
</evidence>
<feature type="domain" description="DUF4130" evidence="1">
    <location>
        <begin position="83"/>
        <end position="241"/>
    </location>
</feature>
<dbReference type="InterPro" id="IPR025404">
    <property type="entry name" value="DUF4130"/>
</dbReference>
<proteinExistence type="predicted"/>
<accession>Q3AQ96</accession>
<name>Q3AQ96_CHLCH</name>
<dbReference type="OrthoDB" id="5290748at2"/>
<dbReference type="AlphaFoldDB" id="Q3AQ96"/>
<dbReference type="InterPro" id="IPR023875">
    <property type="entry name" value="DNA_repair_put"/>
</dbReference>
<dbReference type="STRING" id="340177.Cag_1574"/>
<dbReference type="EMBL" id="CP000108">
    <property type="protein sequence ID" value="ABB28829.1"/>
    <property type="molecule type" value="Genomic_DNA"/>
</dbReference>